<dbReference type="Proteomes" id="UP000271974">
    <property type="component" value="Unassembled WGS sequence"/>
</dbReference>
<accession>A0A433SQ85</accession>
<keyword evidence="4 8" id="KW-0297">G-protein coupled receptor</keyword>
<comment type="similarity">
    <text evidence="8">Belongs to the G-protein coupled receptor 1 family.</text>
</comment>
<feature type="non-terminal residue" evidence="11">
    <location>
        <position position="1"/>
    </location>
</feature>
<dbReference type="SUPFAM" id="SSF81321">
    <property type="entry name" value="Family A G protein-coupled receptor-like"/>
    <property type="match status" value="1"/>
</dbReference>
<dbReference type="PROSITE" id="PS00237">
    <property type="entry name" value="G_PROTEIN_RECEP_F1_1"/>
    <property type="match status" value="1"/>
</dbReference>
<evidence type="ECO:0000256" key="6">
    <source>
        <dbReference type="ARBA" id="ARBA00023170"/>
    </source>
</evidence>
<keyword evidence="7 8" id="KW-0807">Transducer</keyword>
<sequence length="365" mass="41603">LFLSFFPGIDLITCLVTIPFTIAYELLQYHLVYDLVCKTYMFLITSTIPFSAYIMVGIAVDRYLCICHPLLQVFTVSRVKLVISLLTIPAMVFGILTALSFGTSRYESATFSINRTYAGSMLNKSEMLDRGSVYTIYVGKRDATIEIHHMNSQRIQKKENQHILRIKTFIYYGTCTTNGVFSNQFLAIYTKVHALNFMISFIIVVVLYVLIYKSIITRRAEKEARRNKNYVYTAGRDAGLEDGNVTEETEFTQRIFGGRFSSCGKAQDSPTNDKMHDLSSNATTMTTFSPEMYMANIKTALMLLVVTTVFMVAFLPSLLMANNVLPKNLTVFYGHYIYHVTNPFIYAFMNQNFRDDLRKLLSSAC</sequence>
<dbReference type="PROSITE" id="PS50262">
    <property type="entry name" value="G_PROTEIN_RECEP_F1_2"/>
    <property type="match status" value="1"/>
</dbReference>
<dbReference type="OrthoDB" id="5969463at2759"/>
<protein>
    <recommendedName>
        <fullName evidence="10">G-protein coupled receptors family 1 profile domain-containing protein</fullName>
    </recommendedName>
</protein>
<dbReference type="AlphaFoldDB" id="A0A433SQ85"/>
<evidence type="ECO:0000256" key="5">
    <source>
        <dbReference type="ARBA" id="ARBA00023136"/>
    </source>
</evidence>
<keyword evidence="2 8" id="KW-0812">Transmembrane</keyword>
<feature type="transmembrane region" description="Helical" evidence="9">
    <location>
        <begin position="195"/>
        <end position="216"/>
    </location>
</feature>
<feature type="transmembrane region" description="Helical" evidence="9">
    <location>
        <begin position="331"/>
        <end position="349"/>
    </location>
</feature>
<comment type="subcellular location">
    <subcellularLocation>
        <location evidence="1">Membrane</location>
        <topology evidence="1">Multi-pass membrane protein</topology>
    </subcellularLocation>
</comment>
<dbReference type="Pfam" id="PF00001">
    <property type="entry name" value="7tm_1"/>
    <property type="match status" value="1"/>
</dbReference>
<keyword evidence="5 9" id="KW-0472">Membrane</keyword>
<dbReference type="STRING" id="188477.A0A433SQ85"/>
<evidence type="ECO:0000256" key="4">
    <source>
        <dbReference type="ARBA" id="ARBA00023040"/>
    </source>
</evidence>
<evidence type="ECO:0000256" key="1">
    <source>
        <dbReference type="ARBA" id="ARBA00004141"/>
    </source>
</evidence>
<dbReference type="CDD" id="cd00637">
    <property type="entry name" value="7tm_classA_rhodopsin-like"/>
    <property type="match status" value="1"/>
</dbReference>
<dbReference type="PANTHER" id="PTHR45695:SF22">
    <property type="entry name" value="G-PROTEIN COUPLED RECEPTORS FAMILY 1 PROFILE DOMAIN-CONTAINING PROTEIN"/>
    <property type="match status" value="1"/>
</dbReference>
<dbReference type="InterPro" id="IPR000276">
    <property type="entry name" value="GPCR_Rhodpsn"/>
</dbReference>
<evidence type="ECO:0000313" key="12">
    <source>
        <dbReference type="Proteomes" id="UP000271974"/>
    </source>
</evidence>
<evidence type="ECO:0000256" key="7">
    <source>
        <dbReference type="ARBA" id="ARBA00023224"/>
    </source>
</evidence>
<reference evidence="11 12" key="1">
    <citation type="submission" date="2019-01" db="EMBL/GenBank/DDBJ databases">
        <title>A draft genome assembly of the solar-powered sea slug Elysia chlorotica.</title>
        <authorList>
            <person name="Cai H."/>
            <person name="Li Q."/>
            <person name="Fang X."/>
            <person name="Li J."/>
            <person name="Curtis N.E."/>
            <person name="Altenburger A."/>
            <person name="Shibata T."/>
            <person name="Feng M."/>
            <person name="Maeda T."/>
            <person name="Schwartz J.A."/>
            <person name="Shigenobu S."/>
            <person name="Lundholm N."/>
            <person name="Nishiyama T."/>
            <person name="Yang H."/>
            <person name="Hasebe M."/>
            <person name="Li S."/>
            <person name="Pierce S.K."/>
            <person name="Wang J."/>
        </authorList>
    </citation>
    <scope>NUCLEOTIDE SEQUENCE [LARGE SCALE GENOMIC DNA]</scope>
    <source>
        <strain evidence="11">EC2010</strain>
        <tissue evidence="11">Whole organism of an adult</tissue>
    </source>
</reference>
<dbReference type="GO" id="GO:0004930">
    <property type="term" value="F:G protein-coupled receptor activity"/>
    <property type="evidence" value="ECO:0007669"/>
    <property type="project" value="UniProtKB-KW"/>
</dbReference>
<feature type="transmembrane region" description="Helical" evidence="9">
    <location>
        <begin position="80"/>
        <end position="101"/>
    </location>
</feature>
<feature type="transmembrane region" description="Helical" evidence="9">
    <location>
        <begin position="6"/>
        <end position="27"/>
    </location>
</feature>
<dbReference type="GO" id="GO:0005886">
    <property type="term" value="C:plasma membrane"/>
    <property type="evidence" value="ECO:0007669"/>
    <property type="project" value="TreeGrafter"/>
</dbReference>
<evidence type="ECO:0000256" key="3">
    <source>
        <dbReference type="ARBA" id="ARBA00022989"/>
    </source>
</evidence>
<feature type="domain" description="G-protein coupled receptors family 1 profile" evidence="10">
    <location>
        <begin position="1"/>
        <end position="320"/>
    </location>
</feature>
<name>A0A433SQ85_ELYCH</name>
<evidence type="ECO:0000313" key="11">
    <source>
        <dbReference type="EMBL" id="RUS71420.1"/>
    </source>
</evidence>
<feature type="transmembrane region" description="Helical" evidence="9">
    <location>
        <begin position="39"/>
        <end position="60"/>
    </location>
</feature>
<keyword evidence="3 9" id="KW-1133">Transmembrane helix</keyword>
<dbReference type="InterPro" id="IPR017452">
    <property type="entry name" value="GPCR_Rhodpsn_7TM"/>
</dbReference>
<feature type="transmembrane region" description="Helical" evidence="9">
    <location>
        <begin position="300"/>
        <end position="319"/>
    </location>
</feature>
<evidence type="ECO:0000256" key="9">
    <source>
        <dbReference type="SAM" id="Phobius"/>
    </source>
</evidence>
<evidence type="ECO:0000259" key="10">
    <source>
        <dbReference type="PROSITE" id="PS50262"/>
    </source>
</evidence>
<comment type="caution">
    <text evidence="11">The sequence shown here is derived from an EMBL/GenBank/DDBJ whole genome shotgun (WGS) entry which is preliminary data.</text>
</comment>
<evidence type="ECO:0000256" key="8">
    <source>
        <dbReference type="RuleBase" id="RU000688"/>
    </source>
</evidence>
<dbReference type="PANTHER" id="PTHR45695">
    <property type="entry name" value="LEUCOKININ RECEPTOR-RELATED"/>
    <property type="match status" value="1"/>
</dbReference>
<dbReference type="Gene3D" id="1.20.1070.10">
    <property type="entry name" value="Rhodopsin 7-helix transmembrane proteins"/>
    <property type="match status" value="1"/>
</dbReference>
<gene>
    <name evidence="11" type="ORF">EGW08_020816</name>
</gene>
<keyword evidence="12" id="KW-1185">Reference proteome</keyword>
<proteinExistence type="inferred from homology"/>
<evidence type="ECO:0000256" key="2">
    <source>
        <dbReference type="ARBA" id="ARBA00022692"/>
    </source>
</evidence>
<dbReference type="EMBL" id="RQTK01001214">
    <property type="protein sequence ID" value="RUS71420.1"/>
    <property type="molecule type" value="Genomic_DNA"/>
</dbReference>
<keyword evidence="6 8" id="KW-0675">Receptor</keyword>
<dbReference type="PRINTS" id="PR00237">
    <property type="entry name" value="GPCRRHODOPSN"/>
</dbReference>
<organism evidence="11 12">
    <name type="scientific">Elysia chlorotica</name>
    <name type="common">Eastern emerald elysia</name>
    <name type="synonym">Sea slug</name>
    <dbReference type="NCBI Taxonomy" id="188477"/>
    <lineage>
        <taxon>Eukaryota</taxon>
        <taxon>Metazoa</taxon>
        <taxon>Spiralia</taxon>
        <taxon>Lophotrochozoa</taxon>
        <taxon>Mollusca</taxon>
        <taxon>Gastropoda</taxon>
        <taxon>Heterobranchia</taxon>
        <taxon>Euthyneura</taxon>
        <taxon>Panpulmonata</taxon>
        <taxon>Sacoglossa</taxon>
        <taxon>Placobranchoidea</taxon>
        <taxon>Plakobranchidae</taxon>
        <taxon>Elysia</taxon>
    </lineage>
</organism>
<feature type="non-terminal residue" evidence="11">
    <location>
        <position position="365"/>
    </location>
</feature>